<reference evidence="2" key="1">
    <citation type="submission" date="2024-07" db="EMBL/GenBank/DDBJ databases">
        <title>Two chromosome-level genome assemblies of Korean endemic species Abeliophyllum distichum and Forsythia ovata (Oleaceae).</title>
        <authorList>
            <person name="Jang H."/>
        </authorList>
    </citation>
    <scope>NUCLEOTIDE SEQUENCE [LARGE SCALE GENOMIC DNA]</scope>
</reference>
<dbReference type="Proteomes" id="UP001604277">
    <property type="component" value="Unassembled WGS sequence"/>
</dbReference>
<evidence type="ECO:0000313" key="1">
    <source>
        <dbReference type="EMBL" id="KAL2494208.1"/>
    </source>
</evidence>
<evidence type="ECO:0008006" key="3">
    <source>
        <dbReference type="Google" id="ProtNLM"/>
    </source>
</evidence>
<proteinExistence type="predicted"/>
<keyword evidence="2" id="KW-1185">Reference proteome</keyword>
<comment type="caution">
    <text evidence="1">The sequence shown here is derived from an EMBL/GenBank/DDBJ whole genome shotgun (WGS) entry which is preliminary data.</text>
</comment>
<protein>
    <recommendedName>
        <fullName evidence="3">Transposase</fullName>
    </recommendedName>
</protein>
<name>A0ABD1S0G2_9LAMI</name>
<sequence length="148" mass="17223">MAFWRNKNATQKVHPIAVSLSDNYQNFRGQAREYLQARRLFLNSYQLSEGNRLKEKMKRFWKRLGRQPWQKLAEIVDRRGNSTTIDVELLDNHCCRATSTTMAVELLDNHCCRVVEMVVEQPQQQWLSSCSTIIVVELSSNSTTMAVE</sequence>
<dbReference type="AlphaFoldDB" id="A0ABD1S0G2"/>
<accession>A0ABD1S0G2</accession>
<evidence type="ECO:0000313" key="2">
    <source>
        <dbReference type="Proteomes" id="UP001604277"/>
    </source>
</evidence>
<organism evidence="1 2">
    <name type="scientific">Forsythia ovata</name>
    <dbReference type="NCBI Taxonomy" id="205694"/>
    <lineage>
        <taxon>Eukaryota</taxon>
        <taxon>Viridiplantae</taxon>
        <taxon>Streptophyta</taxon>
        <taxon>Embryophyta</taxon>
        <taxon>Tracheophyta</taxon>
        <taxon>Spermatophyta</taxon>
        <taxon>Magnoliopsida</taxon>
        <taxon>eudicotyledons</taxon>
        <taxon>Gunneridae</taxon>
        <taxon>Pentapetalae</taxon>
        <taxon>asterids</taxon>
        <taxon>lamiids</taxon>
        <taxon>Lamiales</taxon>
        <taxon>Oleaceae</taxon>
        <taxon>Forsythieae</taxon>
        <taxon>Forsythia</taxon>
    </lineage>
</organism>
<dbReference type="EMBL" id="JBFOLJ010000011">
    <property type="protein sequence ID" value="KAL2494208.1"/>
    <property type="molecule type" value="Genomic_DNA"/>
</dbReference>
<gene>
    <name evidence="1" type="ORF">Fot_37965</name>
</gene>